<feature type="transmembrane region" description="Helical" evidence="2">
    <location>
        <begin position="12"/>
        <end position="32"/>
    </location>
</feature>
<keyword evidence="2" id="KW-1133">Transmembrane helix</keyword>
<protein>
    <submittedName>
        <fullName evidence="3">Uncharacterized protein</fullName>
    </submittedName>
</protein>
<gene>
    <name evidence="3" type="ORF">GR170_06480</name>
</gene>
<feature type="transmembrane region" description="Helical" evidence="2">
    <location>
        <begin position="131"/>
        <end position="151"/>
    </location>
</feature>
<evidence type="ECO:0000256" key="2">
    <source>
        <dbReference type="SAM" id="Phobius"/>
    </source>
</evidence>
<dbReference type="EMBL" id="WUMU01000004">
    <property type="protein sequence ID" value="MXN17473.1"/>
    <property type="molecule type" value="Genomic_DNA"/>
</dbReference>
<feature type="transmembrane region" description="Helical" evidence="2">
    <location>
        <begin position="71"/>
        <end position="92"/>
    </location>
</feature>
<feature type="transmembrane region" description="Helical" evidence="2">
    <location>
        <begin position="191"/>
        <end position="208"/>
    </location>
</feature>
<feature type="region of interest" description="Disordered" evidence="1">
    <location>
        <begin position="242"/>
        <end position="262"/>
    </location>
</feature>
<feature type="transmembrane region" description="Helical" evidence="2">
    <location>
        <begin position="104"/>
        <end position="124"/>
    </location>
</feature>
<evidence type="ECO:0000313" key="4">
    <source>
        <dbReference type="Proteomes" id="UP000477911"/>
    </source>
</evidence>
<dbReference type="AlphaFoldDB" id="A0A6L7G4A1"/>
<keyword evidence="2" id="KW-0812">Transmembrane</keyword>
<evidence type="ECO:0000256" key="1">
    <source>
        <dbReference type="SAM" id="MobiDB-lite"/>
    </source>
</evidence>
<comment type="caution">
    <text evidence="3">The sequence shown here is derived from an EMBL/GenBank/DDBJ whole genome shotgun (WGS) entry which is preliminary data.</text>
</comment>
<proteinExistence type="predicted"/>
<dbReference type="RefSeq" id="WP_160892824.1">
    <property type="nucleotide sequence ID" value="NZ_WUMU01000004.1"/>
</dbReference>
<keyword evidence="4" id="KW-1185">Reference proteome</keyword>
<keyword evidence="2" id="KW-0472">Membrane</keyword>
<reference evidence="3 4" key="1">
    <citation type="submission" date="2019-12" db="EMBL/GenBank/DDBJ databases">
        <authorList>
            <person name="Li M."/>
        </authorList>
    </citation>
    <scope>NUCLEOTIDE SEQUENCE [LARGE SCALE GENOMIC DNA]</scope>
    <source>
        <strain evidence="3 4">GBMRC 2024</strain>
    </source>
</reference>
<feature type="transmembrane region" description="Helical" evidence="2">
    <location>
        <begin position="157"/>
        <end position="179"/>
    </location>
</feature>
<evidence type="ECO:0000313" key="3">
    <source>
        <dbReference type="EMBL" id="MXN17473.1"/>
    </source>
</evidence>
<accession>A0A6L7G4A1</accession>
<dbReference type="Proteomes" id="UP000477911">
    <property type="component" value="Unassembled WGS sequence"/>
</dbReference>
<name>A0A6L7G4A1_9RHOB</name>
<organism evidence="3 4">
    <name type="scientific">Pseudooceanicola albus</name>
    <dbReference type="NCBI Taxonomy" id="2692189"/>
    <lineage>
        <taxon>Bacteria</taxon>
        <taxon>Pseudomonadati</taxon>
        <taxon>Pseudomonadota</taxon>
        <taxon>Alphaproteobacteria</taxon>
        <taxon>Rhodobacterales</taxon>
        <taxon>Paracoccaceae</taxon>
        <taxon>Pseudooceanicola</taxon>
    </lineage>
</organism>
<sequence length="262" mass="25722">MWPEGLGPRLGAAIACLLTGAALLTLCGFLAPAPVAQWLMQSGLHPAFLVPGLGLGLALSQMSRRSTGTVFLGWAAGIGLGIFFSGGLFALIGQIPGATSHHFLLFPASVLAIGGALLAGWRALPVLGPPLALLAGTACGASIVLYDPSAASGDVTIRLLGAGLGLWLPLTAALLLGCLPLRVGRIGGRIAGSWLVAIGLLYGGLAAINPPGVPYAPVLAPPPGAMGGPGSPPVIAGPGGDAFPGFGSSTTLPGQPAGGFQP</sequence>